<evidence type="ECO:0000313" key="1">
    <source>
        <dbReference type="EMBL" id="SKA94903.1"/>
    </source>
</evidence>
<gene>
    <name evidence="1" type="ORF">SAMN02745166_02236</name>
</gene>
<accession>A0A1T4XZW0</accession>
<dbReference type="Proteomes" id="UP000190774">
    <property type="component" value="Unassembled WGS sequence"/>
</dbReference>
<dbReference type="AlphaFoldDB" id="A0A1T4XZW0"/>
<sequence>MKAEAISIPELNSPQSVVGDPPLTPYQLAQRVYATEPCARSLEEDIVLHLAHGYVVARPDALAMARPVWKHWPYEKLASPWIVAPEGDAWWIWLLAGDLKTAMTWLPDAQRPWIGYERVNVPRWVRRERLVRGGF</sequence>
<protein>
    <submittedName>
        <fullName evidence="1">Uncharacterized protein</fullName>
    </submittedName>
</protein>
<dbReference type="EMBL" id="FUYE01000006">
    <property type="protein sequence ID" value="SKA94903.1"/>
    <property type="molecule type" value="Genomic_DNA"/>
</dbReference>
<dbReference type="RefSeq" id="WP_078813440.1">
    <property type="nucleotide sequence ID" value="NZ_FUYE01000006.1"/>
</dbReference>
<reference evidence="2" key="1">
    <citation type="submission" date="2017-02" db="EMBL/GenBank/DDBJ databases">
        <authorList>
            <person name="Varghese N."/>
            <person name="Submissions S."/>
        </authorList>
    </citation>
    <scope>NUCLEOTIDE SEQUENCE [LARGE SCALE GENOMIC DNA]</scope>
    <source>
        <strain evidence="2">ATCC 700200</strain>
    </source>
</reference>
<organism evidence="1 2">
    <name type="scientific">Prosthecobacter debontii</name>
    <dbReference type="NCBI Taxonomy" id="48467"/>
    <lineage>
        <taxon>Bacteria</taxon>
        <taxon>Pseudomonadati</taxon>
        <taxon>Verrucomicrobiota</taxon>
        <taxon>Verrucomicrobiia</taxon>
        <taxon>Verrucomicrobiales</taxon>
        <taxon>Verrucomicrobiaceae</taxon>
        <taxon>Prosthecobacter</taxon>
    </lineage>
</organism>
<evidence type="ECO:0000313" key="2">
    <source>
        <dbReference type="Proteomes" id="UP000190774"/>
    </source>
</evidence>
<name>A0A1T4XZW0_9BACT</name>
<keyword evidence="2" id="KW-1185">Reference proteome</keyword>
<proteinExistence type="predicted"/>